<dbReference type="PANTHER" id="PTHR42911">
    <property type="entry name" value="MODULATOR OF FTSH PROTEASE HFLC"/>
    <property type="match status" value="1"/>
</dbReference>
<dbReference type="Pfam" id="PF01145">
    <property type="entry name" value="Band_7"/>
    <property type="match status" value="1"/>
</dbReference>
<organism evidence="3">
    <name type="scientific">mine drainage metagenome</name>
    <dbReference type="NCBI Taxonomy" id="410659"/>
    <lineage>
        <taxon>unclassified sequences</taxon>
        <taxon>metagenomes</taxon>
        <taxon>ecological metagenomes</taxon>
    </lineage>
</organism>
<evidence type="ECO:0000313" key="3">
    <source>
        <dbReference type="EMBL" id="OIQ95359.1"/>
    </source>
</evidence>
<dbReference type="GO" id="GO:0016020">
    <property type="term" value="C:membrane"/>
    <property type="evidence" value="ECO:0007669"/>
    <property type="project" value="InterPro"/>
</dbReference>
<dbReference type="InterPro" id="IPR001107">
    <property type="entry name" value="Band_7"/>
</dbReference>
<dbReference type="AlphaFoldDB" id="A0A1J5RTQ9"/>
<reference evidence="3" key="1">
    <citation type="submission" date="2016-10" db="EMBL/GenBank/DDBJ databases">
        <title>Sequence of Gallionella enrichment culture.</title>
        <authorList>
            <person name="Poehlein A."/>
            <person name="Muehling M."/>
            <person name="Daniel R."/>
        </authorList>
    </citation>
    <scope>NUCLEOTIDE SEQUENCE</scope>
</reference>
<gene>
    <name evidence="3" type="primary">hflK_14</name>
    <name evidence="3" type="ORF">GALL_226270</name>
</gene>
<evidence type="ECO:0000256" key="1">
    <source>
        <dbReference type="ARBA" id="ARBA00006971"/>
    </source>
</evidence>
<comment type="caution">
    <text evidence="3">The sequence shown here is derived from an EMBL/GenBank/DDBJ whole genome shotgun (WGS) entry which is preliminary data.</text>
</comment>
<feature type="domain" description="Band 7" evidence="2">
    <location>
        <begin position="46"/>
        <end position="221"/>
    </location>
</feature>
<proteinExistence type="inferred from homology"/>
<sequence length="336" mass="36399">MTTPAGTGDLFAAAKDKLAGLIRVPGLGGRGVLLLAGLVALGWISSGIYKVQPDEQGVVLRFGRWIDTTEPGLHYHLPAPIDTVLFPKVTQINEMDLGDTTADGSPAASSREHQMLTGDENIVEADCTVSWQIKNAGQFLFNIAEPKLAVKVAAESALREIIGRTPIQSALSDKRQQIADQTLALAQQLLDTEQAGVRITQVQLQRVEPPSAVIDAFNDVQRARADQERARNEAQAYANDILPRAHGEADRITQEAEAYREQVVDLAQGQAKNFLAVYQSYEQSKDVTAWRLYMNSVDAVLKKASKVIVDSSGKGMAGVVPYLPLSDKAAVKGDKR</sequence>
<dbReference type="InterPro" id="IPR010201">
    <property type="entry name" value="HflK"/>
</dbReference>
<dbReference type="SUPFAM" id="SSF117892">
    <property type="entry name" value="Band 7/SPFH domain"/>
    <property type="match status" value="1"/>
</dbReference>
<dbReference type="GO" id="GO:0006508">
    <property type="term" value="P:proteolysis"/>
    <property type="evidence" value="ECO:0007669"/>
    <property type="project" value="UniProtKB-KW"/>
</dbReference>
<dbReference type="PANTHER" id="PTHR42911:SF2">
    <property type="entry name" value="PROHIBITIN FAMILY PROTEIN"/>
    <property type="match status" value="1"/>
</dbReference>
<dbReference type="NCBIfam" id="TIGR01933">
    <property type="entry name" value="hflK"/>
    <property type="match status" value="1"/>
</dbReference>
<dbReference type="InterPro" id="IPR036013">
    <property type="entry name" value="Band_7/SPFH_dom_sf"/>
</dbReference>
<evidence type="ECO:0000259" key="2">
    <source>
        <dbReference type="SMART" id="SM00244"/>
    </source>
</evidence>
<keyword evidence="3" id="KW-0645">Protease</keyword>
<keyword evidence="3" id="KW-0378">Hydrolase</keyword>
<dbReference type="GO" id="GO:0008233">
    <property type="term" value="F:peptidase activity"/>
    <property type="evidence" value="ECO:0007669"/>
    <property type="project" value="UniProtKB-KW"/>
</dbReference>
<dbReference type="Gene3D" id="3.30.479.30">
    <property type="entry name" value="Band 7 domain"/>
    <property type="match status" value="1"/>
</dbReference>
<name>A0A1J5RTQ9_9ZZZZ</name>
<protein>
    <submittedName>
        <fullName evidence="3">Modulator of FtsH protease HflK</fullName>
    </submittedName>
</protein>
<dbReference type="EMBL" id="MLJW01000168">
    <property type="protein sequence ID" value="OIQ95359.1"/>
    <property type="molecule type" value="Genomic_DNA"/>
</dbReference>
<dbReference type="CDD" id="cd03404">
    <property type="entry name" value="SPFH_HflK"/>
    <property type="match status" value="1"/>
</dbReference>
<comment type="similarity">
    <text evidence="1">Belongs to the band 7/mec-2 family. HflK subfamily.</text>
</comment>
<dbReference type="SMART" id="SM00244">
    <property type="entry name" value="PHB"/>
    <property type="match status" value="1"/>
</dbReference>
<accession>A0A1J5RTQ9</accession>